<dbReference type="WBParaSite" id="nRc.2.0.1.t05701-RA">
    <property type="protein sequence ID" value="nRc.2.0.1.t05701-RA"/>
    <property type="gene ID" value="nRc.2.0.1.g05701"/>
</dbReference>
<dbReference type="Gene3D" id="3.40.50.1820">
    <property type="entry name" value="alpha/beta hydrolase"/>
    <property type="match status" value="1"/>
</dbReference>
<dbReference type="Pfam" id="PF00135">
    <property type="entry name" value="COesterase"/>
    <property type="match status" value="1"/>
</dbReference>
<dbReference type="InterPro" id="IPR050309">
    <property type="entry name" value="Type-B_Carboxylest/Lipase"/>
</dbReference>
<reference evidence="4" key="1">
    <citation type="submission" date="2022-11" db="UniProtKB">
        <authorList>
            <consortium name="WormBaseParasite"/>
        </authorList>
    </citation>
    <scope>IDENTIFICATION</scope>
</reference>
<organism evidence="3 4">
    <name type="scientific">Romanomermis culicivorax</name>
    <name type="common">Nematode worm</name>
    <dbReference type="NCBI Taxonomy" id="13658"/>
    <lineage>
        <taxon>Eukaryota</taxon>
        <taxon>Metazoa</taxon>
        <taxon>Ecdysozoa</taxon>
        <taxon>Nematoda</taxon>
        <taxon>Enoplea</taxon>
        <taxon>Dorylaimia</taxon>
        <taxon>Mermithida</taxon>
        <taxon>Mermithoidea</taxon>
        <taxon>Mermithidae</taxon>
        <taxon>Romanomermis</taxon>
    </lineage>
</organism>
<dbReference type="SUPFAM" id="SSF53474">
    <property type="entry name" value="alpha/beta-Hydrolases"/>
    <property type="match status" value="1"/>
</dbReference>
<dbReference type="InterPro" id="IPR029058">
    <property type="entry name" value="AB_hydrolase_fold"/>
</dbReference>
<feature type="domain" description="Carboxylesterase type B" evidence="2">
    <location>
        <begin position="24"/>
        <end position="577"/>
    </location>
</feature>
<feature type="chain" id="PRO_5037138296" evidence="1">
    <location>
        <begin position="20"/>
        <end position="599"/>
    </location>
</feature>
<evidence type="ECO:0000259" key="2">
    <source>
        <dbReference type="Pfam" id="PF00135"/>
    </source>
</evidence>
<dbReference type="InterPro" id="IPR002018">
    <property type="entry name" value="CarbesteraseB"/>
</dbReference>
<dbReference type="AlphaFoldDB" id="A0A915HWJ5"/>
<sequence length="599" mass="68738">MFPANILCFMVIFINPILSRDACRQVELSLGSVQGIDIKISDSDHVVCSFMGVPYAEPPVGELRFRKTAAKKPWSGKFFLHLLLANEYKPACWQNASISPQSSMSEDCLYANIFVDSRCLLDSQDSLCPVLFYIHGGAYEFDSPRMFDPQDLANNIASRNIILITFSYRLGVLGFWSTGTEEASGNWAFHDMIEALKFTKREIGRFGGDADRLTMMGHSTGGCAAAALTLSPETEGLFSQVVIMSESASRRSELDNNVSDYQELAVRVGCSTRERLWNSSLTSDSYETIVGCMRKVDIADLVNRMNDLRCCDDDIPTTTPEQIMNFAARHIGKVELPPRLMTPKNDGPAGLFPQPLRQLRANRRPLKLMIGSTINELGNQNRIYEAKASPYAAAQLCSLFVSKKLYKNHWQKILLECRKNYGLFAGLHERFYSKSNFSFWSRLMTSMNQEYQYFAPIQREYSSVLDNSRNSTVYLYSFDFERKTMEGIFPWHSRDLTFIFGLHKNFKFDEDDLKIRDIYIDLLLNFVIFGDPTPEGKTNGYFKWQPLTRLRQNHYLSINLPQPTMKPYYHKNSNWFWNFVAPWIEKTGRLPEKYVINEN</sequence>
<protein>
    <submittedName>
        <fullName evidence="4">Carboxylesterase type B domain-containing protein</fullName>
    </submittedName>
</protein>
<proteinExistence type="predicted"/>
<evidence type="ECO:0000256" key="1">
    <source>
        <dbReference type="SAM" id="SignalP"/>
    </source>
</evidence>
<dbReference type="Proteomes" id="UP000887565">
    <property type="component" value="Unplaced"/>
</dbReference>
<evidence type="ECO:0000313" key="3">
    <source>
        <dbReference type="Proteomes" id="UP000887565"/>
    </source>
</evidence>
<dbReference type="PANTHER" id="PTHR11559">
    <property type="entry name" value="CARBOXYLESTERASE"/>
    <property type="match status" value="1"/>
</dbReference>
<name>A0A915HWJ5_ROMCU</name>
<dbReference type="OMA" id="NANEDYS"/>
<keyword evidence="1" id="KW-0732">Signal</keyword>
<accession>A0A915HWJ5</accession>
<feature type="signal peptide" evidence="1">
    <location>
        <begin position="1"/>
        <end position="19"/>
    </location>
</feature>
<keyword evidence="3" id="KW-1185">Reference proteome</keyword>
<evidence type="ECO:0000313" key="4">
    <source>
        <dbReference type="WBParaSite" id="nRc.2.0.1.t05701-RA"/>
    </source>
</evidence>